<dbReference type="OrthoDB" id="1002641at2759"/>
<dbReference type="InterPro" id="IPR001584">
    <property type="entry name" value="Integrase_cat-core"/>
</dbReference>
<dbReference type="Proteomes" id="UP000325315">
    <property type="component" value="Unassembled WGS sequence"/>
</dbReference>
<keyword evidence="1" id="KW-0645">Protease</keyword>
<proteinExistence type="predicted"/>
<dbReference type="AlphaFoldDB" id="A0A5B6VHG3"/>
<dbReference type="Pfam" id="PF25597">
    <property type="entry name" value="SH3_retrovirus"/>
    <property type="match status" value="1"/>
</dbReference>
<keyword evidence="4" id="KW-1185">Reference proteome</keyword>
<accession>A0A5B6VHG3</accession>
<name>A0A5B6VHG3_9ROSI</name>
<dbReference type="SUPFAM" id="SSF53098">
    <property type="entry name" value="Ribonuclease H-like"/>
    <property type="match status" value="1"/>
</dbReference>
<reference evidence="4" key="1">
    <citation type="journal article" date="2019" name="Plant Biotechnol. J.">
        <title>Genome sequencing of the Australian wild diploid species Gossypium australe highlights disease resistance and delayed gland morphogenesis.</title>
        <authorList>
            <person name="Cai Y."/>
            <person name="Cai X."/>
            <person name="Wang Q."/>
            <person name="Wang P."/>
            <person name="Zhang Y."/>
            <person name="Cai C."/>
            <person name="Xu Y."/>
            <person name="Wang K."/>
            <person name="Zhou Z."/>
            <person name="Wang C."/>
            <person name="Geng S."/>
            <person name="Li B."/>
            <person name="Dong Q."/>
            <person name="Hou Y."/>
            <person name="Wang H."/>
            <person name="Ai P."/>
            <person name="Liu Z."/>
            <person name="Yi F."/>
            <person name="Sun M."/>
            <person name="An G."/>
            <person name="Cheng J."/>
            <person name="Zhang Y."/>
            <person name="Shi Q."/>
            <person name="Xie Y."/>
            <person name="Shi X."/>
            <person name="Chang Y."/>
            <person name="Huang F."/>
            <person name="Chen Y."/>
            <person name="Hong S."/>
            <person name="Mi L."/>
            <person name="Sun Q."/>
            <person name="Zhang L."/>
            <person name="Zhou B."/>
            <person name="Peng R."/>
            <person name="Zhang X."/>
            <person name="Liu F."/>
        </authorList>
    </citation>
    <scope>NUCLEOTIDE SEQUENCE [LARGE SCALE GENOMIC DNA]</scope>
    <source>
        <strain evidence="4">cv. PA1801</strain>
    </source>
</reference>
<keyword evidence="1" id="KW-0378">Hydrolase</keyword>
<evidence type="ECO:0000259" key="2">
    <source>
        <dbReference type="PROSITE" id="PS50994"/>
    </source>
</evidence>
<dbReference type="EMBL" id="SMMG02000006">
    <property type="protein sequence ID" value="KAA3468615.1"/>
    <property type="molecule type" value="Genomic_DNA"/>
</dbReference>
<dbReference type="InterPro" id="IPR039537">
    <property type="entry name" value="Retrotran_Ty1/copia-like"/>
</dbReference>
<evidence type="ECO:0000313" key="4">
    <source>
        <dbReference type="Proteomes" id="UP000325315"/>
    </source>
</evidence>
<dbReference type="InterPro" id="IPR012337">
    <property type="entry name" value="RNaseH-like_sf"/>
</dbReference>
<dbReference type="GO" id="GO:0015074">
    <property type="term" value="P:DNA integration"/>
    <property type="evidence" value="ECO:0007669"/>
    <property type="project" value="InterPro"/>
</dbReference>
<dbReference type="InterPro" id="IPR036397">
    <property type="entry name" value="RNaseH_sf"/>
</dbReference>
<organism evidence="3 4">
    <name type="scientific">Gossypium australe</name>
    <dbReference type="NCBI Taxonomy" id="47621"/>
    <lineage>
        <taxon>Eukaryota</taxon>
        <taxon>Viridiplantae</taxon>
        <taxon>Streptophyta</taxon>
        <taxon>Embryophyta</taxon>
        <taxon>Tracheophyta</taxon>
        <taxon>Spermatophyta</taxon>
        <taxon>Magnoliopsida</taxon>
        <taxon>eudicotyledons</taxon>
        <taxon>Gunneridae</taxon>
        <taxon>Pentapetalae</taxon>
        <taxon>rosids</taxon>
        <taxon>malvids</taxon>
        <taxon>Malvales</taxon>
        <taxon>Malvaceae</taxon>
        <taxon>Malvoideae</taxon>
        <taxon>Gossypium</taxon>
    </lineage>
</organism>
<dbReference type="PANTHER" id="PTHR42648">
    <property type="entry name" value="TRANSPOSASE, PUTATIVE-RELATED"/>
    <property type="match status" value="1"/>
</dbReference>
<feature type="domain" description="Integrase catalytic" evidence="2">
    <location>
        <begin position="150"/>
        <end position="247"/>
    </location>
</feature>
<evidence type="ECO:0000256" key="1">
    <source>
        <dbReference type="ARBA" id="ARBA00022670"/>
    </source>
</evidence>
<dbReference type="GO" id="GO:0008233">
    <property type="term" value="F:peptidase activity"/>
    <property type="evidence" value="ECO:0007669"/>
    <property type="project" value="UniProtKB-KW"/>
</dbReference>
<dbReference type="Pfam" id="PF22936">
    <property type="entry name" value="Pol_BBD"/>
    <property type="match status" value="1"/>
</dbReference>
<dbReference type="Gene3D" id="3.30.420.10">
    <property type="entry name" value="Ribonuclease H-like superfamily/Ribonuclease H"/>
    <property type="match status" value="1"/>
</dbReference>
<evidence type="ECO:0000313" key="3">
    <source>
        <dbReference type="EMBL" id="KAA3468615.1"/>
    </source>
</evidence>
<protein>
    <submittedName>
        <fullName evidence="3">Integrase, catalytic core</fullName>
    </submittedName>
</protein>
<dbReference type="GO" id="GO:0003676">
    <property type="term" value="F:nucleic acid binding"/>
    <property type="evidence" value="ECO:0007669"/>
    <property type="project" value="InterPro"/>
</dbReference>
<dbReference type="PANTHER" id="PTHR42648:SF18">
    <property type="entry name" value="RETROTRANSPOSON, UNCLASSIFIED-LIKE PROTEIN"/>
    <property type="match status" value="1"/>
</dbReference>
<gene>
    <name evidence="3" type="ORF">EPI10_014488</name>
</gene>
<dbReference type="PROSITE" id="PS50994">
    <property type="entry name" value="INTEGRASE"/>
    <property type="match status" value="1"/>
</dbReference>
<dbReference type="InterPro" id="IPR054722">
    <property type="entry name" value="PolX-like_BBD"/>
</dbReference>
<dbReference type="InterPro" id="IPR057670">
    <property type="entry name" value="SH3_retrovirus"/>
</dbReference>
<dbReference type="GO" id="GO:0006508">
    <property type="term" value="P:proteolysis"/>
    <property type="evidence" value="ECO:0007669"/>
    <property type="project" value="UniProtKB-KW"/>
</dbReference>
<sequence>MSPDATIFKTLGKSCQTKVKVGNGQFIKAEGKGDVLICISTGNKLISNVLLVPEIDRNLFSIAQLLDKGYSVVFKGKECQIADPSGSSFMTVTMTDKCFEIMIRMVSEDLVENFTNSVKHDDVCEKKSEVAQVFLKFKAEAETEICCKLKTIRSENGAEYTSAQFQAICTDTGIKHQLTNVYTPQQNRVSERKNRSLLDMARCLLFEKDMSKNMWAEAVNIAVYLQNRLSTKALAHKTPFEAWFGFKLSLAHLRTFGCLCYAQVPAVKRSKLDEIAQAGILVGYSSIKKGYRVLDPSTNKVLVSRDVVFNEKASWNQEKNEPEAISEELMADQIESDQNGPEMDIHDEQVRGTRPLVEIYERAHVAIVEPTCFEEAEADER</sequence>
<comment type="caution">
    <text evidence="3">The sequence shown here is derived from an EMBL/GenBank/DDBJ whole genome shotgun (WGS) entry which is preliminary data.</text>
</comment>